<dbReference type="GO" id="GO:0043596">
    <property type="term" value="C:nuclear replication fork"/>
    <property type="evidence" value="ECO:0007669"/>
    <property type="project" value="TreeGrafter"/>
</dbReference>
<dbReference type="GO" id="GO:0016787">
    <property type="term" value="F:hydrolase activity"/>
    <property type="evidence" value="ECO:0007669"/>
    <property type="project" value="UniProtKB-KW"/>
</dbReference>
<feature type="domain" description="Helicase C-terminal" evidence="7">
    <location>
        <begin position="528"/>
        <end position="686"/>
    </location>
</feature>
<accession>A0AA85KBG0</accession>
<dbReference type="CDD" id="cd18010">
    <property type="entry name" value="DEXHc_HARP_SMARCAL1"/>
    <property type="match status" value="1"/>
</dbReference>
<dbReference type="PANTHER" id="PTHR45766">
    <property type="entry name" value="DNA ANNEALING HELICASE AND ENDONUCLEASE ZRANB3 FAMILY MEMBER"/>
    <property type="match status" value="1"/>
</dbReference>
<dbReference type="InterPro" id="IPR027417">
    <property type="entry name" value="P-loop_NTPase"/>
</dbReference>
<dbReference type="AlphaFoldDB" id="A0AA85KBG0"/>
<feature type="domain" description="Helicase ATP-binding" evidence="6">
    <location>
        <begin position="253"/>
        <end position="418"/>
    </location>
</feature>
<evidence type="ECO:0000259" key="8">
    <source>
        <dbReference type="PROSITE" id="PS51467"/>
    </source>
</evidence>
<dbReference type="GO" id="GO:0005524">
    <property type="term" value="F:ATP binding"/>
    <property type="evidence" value="ECO:0007669"/>
    <property type="project" value="InterPro"/>
</dbReference>
<dbReference type="PROSITE" id="PS51194">
    <property type="entry name" value="HELICASE_CTER"/>
    <property type="match status" value="1"/>
</dbReference>
<feature type="compositionally biased region" description="Basic and acidic residues" evidence="5">
    <location>
        <begin position="761"/>
        <end position="773"/>
    </location>
</feature>
<dbReference type="Pfam" id="PF07443">
    <property type="entry name" value="HARP"/>
    <property type="match status" value="1"/>
</dbReference>
<feature type="region of interest" description="Disordered" evidence="5">
    <location>
        <begin position="717"/>
        <end position="738"/>
    </location>
</feature>
<dbReference type="PANTHER" id="PTHR45766:SF6">
    <property type="entry name" value="SWI_SNF-RELATED MATRIX-ASSOCIATED ACTIN-DEPENDENT REGULATOR OF CHROMATIN SUBFAMILY A-LIKE PROTEIN 1"/>
    <property type="match status" value="1"/>
</dbReference>
<dbReference type="InterPro" id="IPR000330">
    <property type="entry name" value="SNF2_N"/>
</dbReference>
<evidence type="ECO:0000256" key="3">
    <source>
        <dbReference type="ARBA" id="ARBA00023242"/>
    </source>
</evidence>
<reference evidence="10" key="2">
    <citation type="submission" date="2023-11" db="UniProtKB">
        <authorList>
            <consortium name="WormBaseParasite"/>
        </authorList>
    </citation>
    <scope>IDENTIFICATION</scope>
</reference>
<dbReference type="CDD" id="cd18793">
    <property type="entry name" value="SF2_C_SNF"/>
    <property type="match status" value="1"/>
</dbReference>
<reference evidence="9" key="1">
    <citation type="submission" date="2022-06" db="EMBL/GenBank/DDBJ databases">
        <authorList>
            <person name="Berger JAMES D."/>
            <person name="Berger JAMES D."/>
        </authorList>
    </citation>
    <scope>NUCLEOTIDE SEQUENCE [LARGE SCALE GENOMIC DNA]</scope>
</reference>
<feature type="region of interest" description="Disordered" evidence="5">
    <location>
        <begin position="750"/>
        <end position="780"/>
    </location>
</feature>
<dbReference type="InterPro" id="IPR049730">
    <property type="entry name" value="SNF2/RAD54-like_C"/>
</dbReference>
<evidence type="ECO:0000256" key="2">
    <source>
        <dbReference type="ARBA" id="ARBA00022801"/>
    </source>
</evidence>
<proteinExistence type="inferred from homology"/>
<feature type="compositionally biased region" description="Basic and acidic residues" evidence="5">
    <location>
        <begin position="814"/>
        <end position="825"/>
    </location>
</feature>
<feature type="region of interest" description="Disordered" evidence="5">
    <location>
        <begin position="21"/>
        <end position="43"/>
    </location>
</feature>
<evidence type="ECO:0000256" key="1">
    <source>
        <dbReference type="ARBA" id="ARBA00004123"/>
    </source>
</evidence>
<dbReference type="Proteomes" id="UP000050795">
    <property type="component" value="Unassembled WGS sequence"/>
</dbReference>
<keyword evidence="9" id="KW-1185">Reference proteome</keyword>
<evidence type="ECO:0000259" key="6">
    <source>
        <dbReference type="PROSITE" id="PS51192"/>
    </source>
</evidence>
<evidence type="ECO:0008006" key="11">
    <source>
        <dbReference type="Google" id="ProtNLM"/>
    </source>
</evidence>
<dbReference type="Gene3D" id="3.40.50.10810">
    <property type="entry name" value="Tandem AAA-ATPase domain"/>
    <property type="match status" value="1"/>
</dbReference>
<dbReference type="SMART" id="SM00490">
    <property type="entry name" value="HELICc"/>
    <property type="match status" value="1"/>
</dbReference>
<feature type="region of interest" description="Disordered" evidence="5">
    <location>
        <begin position="797"/>
        <end position="829"/>
    </location>
</feature>
<evidence type="ECO:0000256" key="4">
    <source>
        <dbReference type="PROSITE-ProRule" id="PRU00800"/>
    </source>
</evidence>
<feature type="domain" description="HARP" evidence="8">
    <location>
        <begin position="125"/>
        <end position="198"/>
    </location>
</feature>
<comment type="subcellular location">
    <subcellularLocation>
        <location evidence="1">Nucleus</location>
    </subcellularLocation>
</comment>
<dbReference type="Pfam" id="PF00271">
    <property type="entry name" value="Helicase_C"/>
    <property type="match status" value="1"/>
</dbReference>
<dbReference type="Pfam" id="PF00176">
    <property type="entry name" value="SNF2-rel_dom"/>
    <property type="match status" value="1"/>
</dbReference>
<name>A0AA85KBG0_TRIRE</name>
<keyword evidence="3" id="KW-0539">Nucleus</keyword>
<feature type="compositionally biased region" description="Polar residues" evidence="5">
    <location>
        <begin position="29"/>
        <end position="43"/>
    </location>
</feature>
<feature type="compositionally biased region" description="Polar residues" evidence="5">
    <location>
        <begin position="717"/>
        <end position="727"/>
    </location>
</feature>
<protein>
    <recommendedName>
        <fullName evidence="11">SWI/SNF-related matrix-associated actin-dependent regulator of chromatin subfamily A-like protein 1</fullName>
    </recommendedName>
</protein>
<dbReference type="WBParaSite" id="TREG1_67000.1">
    <property type="protein sequence ID" value="TREG1_67000.1"/>
    <property type="gene ID" value="TREG1_67000"/>
</dbReference>
<dbReference type="PROSITE" id="PS51192">
    <property type="entry name" value="HELICASE_ATP_BIND_1"/>
    <property type="match status" value="1"/>
</dbReference>
<evidence type="ECO:0000259" key="7">
    <source>
        <dbReference type="PROSITE" id="PS51194"/>
    </source>
</evidence>
<dbReference type="SUPFAM" id="SSF52540">
    <property type="entry name" value="P-loop containing nucleoside triphosphate hydrolases"/>
    <property type="match status" value="2"/>
</dbReference>
<dbReference type="SMART" id="SM00487">
    <property type="entry name" value="DEXDc"/>
    <property type="match status" value="1"/>
</dbReference>
<evidence type="ECO:0000313" key="9">
    <source>
        <dbReference type="Proteomes" id="UP000050795"/>
    </source>
</evidence>
<dbReference type="GO" id="GO:0006281">
    <property type="term" value="P:DNA repair"/>
    <property type="evidence" value="ECO:0007669"/>
    <property type="project" value="TreeGrafter"/>
</dbReference>
<dbReference type="InterPro" id="IPR001650">
    <property type="entry name" value="Helicase_C-like"/>
</dbReference>
<dbReference type="Gene3D" id="3.40.50.300">
    <property type="entry name" value="P-loop containing nucleotide triphosphate hydrolases"/>
    <property type="match status" value="1"/>
</dbReference>
<dbReference type="InterPro" id="IPR010003">
    <property type="entry name" value="HARP_dom"/>
</dbReference>
<comment type="similarity">
    <text evidence="4">Belongs to the SNF2/RAD54 helicase family. SMARCAL1 subfamily.</text>
</comment>
<dbReference type="GO" id="GO:0031297">
    <property type="term" value="P:replication fork processing"/>
    <property type="evidence" value="ECO:0007669"/>
    <property type="project" value="TreeGrafter"/>
</dbReference>
<keyword evidence="2" id="KW-0378">Hydrolase</keyword>
<dbReference type="PROSITE" id="PS51467">
    <property type="entry name" value="HARP"/>
    <property type="match status" value="1"/>
</dbReference>
<dbReference type="InterPro" id="IPR038718">
    <property type="entry name" value="SNF2-like_sf"/>
</dbReference>
<evidence type="ECO:0000313" key="10">
    <source>
        <dbReference type="WBParaSite" id="TREG1_67000.1"/>
    </source>
</evidence>
<evidence type="ECO:0000256" key="5">
    <source>
        <dbReference type="SAM" id="MobiDB-lite"/>
    </source>
</evidence>
<organism evidence="9 10">
    <name type="scientific">Trichobilharzia regenti</name>
    <name type="common">Nasal bird schistosome</name>
    <dbReference type="NCBI Taxonomy" id="157069"/>
    <lineage>
        <taxon>Eukaryota</taxon>
        <taxon>Metazoa</taxon>
        <taxon>Spiralia</taxon>
        <taxon>Lophotrochozoa</taxon>
        <taxon>Platyhelminthes</taxon>
        <taxon>Trematoda</taxon>
        <taxon>Digenea</taxon>
        <taxon>Strigeidida</taxon>
        <taxon>Schistosomatoidea</taxon>
        <taxon>Schistosomatidae</taxon>
        <taxon>Trichobilharzia</taxon>
    </lineage>
</organism>
<dbReference type="InterPro" id="IPR014001">
    <property type="entry name" value="Helicase_ATP-bd"/>
</dbReference>
<sequence length="898" mass="101076">MSSEALSAEERQLIEAKRRKALESRNRHAQSGTTSSVPIVNKQNMPIRQSLPHQSERGVTQAAKLGQDFIRMARGWTNTSQPTIAKVASHPIKQQISQVKQTVIPKSNTNTFPSKNSLPLNDVVNTKNNLVNVLCTLCSPKRFEVYARYHNGLTQLFKTMASKQYDSQTRRWSFDLSEYHDFVAKVNAIDELHLEGLPYAVLKIFRNELSTKPEGNNLSNNKNNTDIDHDMLKDRIPDDLLAAMFPFQKDGVCLALKRSGRILLADDMGLGKTIQSLAIAFAYYSEWPLLIIAPSSVRFSWRDQIIRWLGKALNLNLTHITVVNSGKDIVTDSNSFNPPPITIISYDLMSRYGKELLRRRYGVVIADESHFLKNIKAARTKAATPILKWAKRVLLLSGTPAMSRPAELFPQISAIAPDLFRGGFHEFGLRYCAAKECPWGWDYSGCSNMTELQLVLERSIMIRRVKTDVLSQLPAKRRELVVLDPNIIKKGSLDRHAKTMLTNKLSSKEKRSALFEYFHATGSVKLAAVEQYVLDLIDCGRKFLLFAHHTHVLDSLDKSLSEKSISFIRIDGRTNSEQRSVVCQKFQSDEDCRVALLSITAAGTGLNLTAANLVIFAELFWNPGALVQAEDRAYRIGQMDSVLVRYLIAEQTADDFIWPLVERKLEVLSKAGLNRETFRMADSTRLGSSTTLEQQKILDYFKQELDEDVEDYNAILPSTSEEGNSESLKTKCDTKQNDSNTITITTTTTTTNNYNNITAGKDNKNNSKEESMESSRLSTPKITSLFSSKSHLLVNTEKDESKKHLLVPSSPESNHSETFPHKSEDGDNNENVVDVLWTDDFIEQLEESDIVENNEEFSSVLDDDILLSEAVKAAEAAEVKWLTEGLIKESDFDTDVDL</sequence>